<reference evidence="2" key="1">
    <citation type="submission" date="2015-07" db="EMBL/GenBank/DDBJ databases">
        <title>Genome Of Nitrogen-Fixing Cyanobacterium Nostoc piscinale CENA21 From Solimoes/Amazon River Floodplain Sediments And Comparative Genomics To Uncover Biosynthetic Natural Products Potential.</title>
        <authorList>
            <person name="Leao T.F."/>
            <person name="Leao P.N."/>
            <person name="Guimaraes P.I."/>
            <person name="de Melo A.G.C."/>
            <person name="Ramos R.T.J."/>
            <person name="Silva A."/>
            <person name="Fiore M.F."/>
            <person name="Schneider M.P.C."/>
        </authorList>
    </citation>
    <scope>NUCLEOTIDE SEQUENCE [LARGE SCALE GENOMIC DNA]</scope>
    <source>
        <strain evidence="2">CENA21</strain>
    </source>
</reference>
<dbReference type="PATRIC" id="fig|224013.5.peg.4361"/>
<dbReference type="Proteomes" id="UP000062645">
    <property type="component" value="Chromosome"/>
</dbReference>
<dbReference type="RefSeq" id="WP_062294864.1">
    <property type="nucleotide sequence ID" value="NZ_CP012036.1"/>
</dbReference>
<dbReference type="OrthoDB" id="183656at2"/>
<dbReference type="InterPro" id="IPR029044">
    <property type="entry name" value="Nucleotide-diphossugar_trans"/>
</dbReference>
<dbReference type="STRING" id="224013.ACX27_18230"/>
<name>A0A0M4T5N8_9NOSO</name>
<gene>
    <name evidence="1" type="ORF">ACX27_18230</name>
</gene>
<dbReference type="EMBL" id="CP012036">
    <property type="protein sequence ID" value="ALF54341.1"/>
    <property type="molecule type" value="Genomic_DNA"/>
</dbReference>
<proteinExistence type="predicted"/>
<evidence type="ECO:0000313" key="1">
    <source>
        <dbReference type="EMBL" id="ALF54341.1"/>
    </source>
</evidence>
<organism evidence="1 2">
    <name type="scientific">Nostoc piscinale CENA21</name>
    <dbReference type="NCBI Taxonomy" id="224013"/>
    <lineage>
        <taxon>Bacteria</taxon>
        <taxon>Bacillati</taxon>
        <taxon>Cyanobacteriota</taxon>
        <taxon>Cyanophyceae</taxon>
        <taxon>Nostocales</taxon>
        <taxon>Nostocaceae</taxon>
        <taxon>Nostoc</taxon>
    </lineage>
</organism>
<keyword evidence="2" id="KW-1185">Reference proteome</keyword>
<dbReference type="AlphaFoldDB" id="A0A0M4T5N8"/>
<keyword evidence="1" id="KW-0808">Transferase</keyword>
<protein>
    <submittedName>
        <fullName evidence="1">Glycosyl transferase</fullName>
    </submittedName>
</protein>
<dbReference type="GO" id="GO:0016740">
    <property type="term" value="F:transferase activity"/>
    <property type="evidence" value="ECO:0007669"/>
    <property type="project" value="UniProtKB-KW"/>
</dbReference>
<evidence type="ECO:0000313" key="2">
    <source>
        <dbReference type="Proteomes" id="UP000062645"/>
    </source>
</evidence>
<sequence>MKNHKHNIVSDHLRHYAKEWKLGEVAYKLYYAPKGFVQKTMHKGPLNMVIDHFSSLQMEQAVYRLLPISPQNLQQSLDIYFLTGRKFWYQTCFCAYSMAQHTNLTLRPIIYDDGSLEKKYQAQIIKIFPNAKIILKPEIEEYINQHLPQHKFPYLRERRFNYPNMRKITDIHAGSKGWKLVLDSDMLFFRTPDFLLNWLKSPQQPCHMVDVETSYGYSDTLMASLAQATISERLNVGICGLKSEDIDWEKLEYWCKTLIEQQGTHYYQEQALVAMLMAGKPCAVAPEENYIVMPSREEVMKPKAVLHHYVADSKPWYFRYGWKHIAQNLFLGQTKSNM</sequence>
<reference evidence="1 2" key="2">
    <citation type="journal article" date="2016" name="Genome Announc.">
        <title>Draft Genome Sequence of the N2-Fixing Cyanobacterium Nostoc piscinale CENA21, Isolated from the Brazilian Amazon Floodplain.</title>
        <authorList>
            <person name="Leao T."/>
            <person name="Guimaraes P.I."/>
            <person name="de Melo A.G."/>
            <person name="Ramos R.T."/>
            <person name="Leao P.N."/>
            <person name="Silva A."/>
            <person name="Fiore M.F."/>
            <person name="Schneider M.P."/>
        </authorList>
    </citation>
    <scope>NUCLEOTIDE SEQUENCE [LARGE SCALE GENOMIC DNA]</scope>
    <source>
        <strain evidence="1 2">CENA21</strain>
    </source>
</reference>
<dbReference type="Gene3D" id="3.90.550.10">
    <property type="entry name" value="Spore Coat Polysaccharide Biosynthesis Protein SpsA, Chain A"/>
    <property type="match status" value="1"/>
</dbReference>
<accession>A0A0M4T5N8</accession>
<dbReference type="KEGG" id="npz:ACX27_18230"/>
<dbReference type="SUPFAM" id="SSF53448">
    <property type="entry name" value="Nucleotide-diphospho-sugar transferases"/>
    <property type="match status" value="1"/>
</dbReference>